<sequence length="107" mass="11282">MVQLGWQGCDGREFCVDLAKAGCKVVAAACRIDRLKSLCDQINQFTSPTPSPSSMVDSRVGNSPRAVAVELDVTVDGGTIDVSVQKAWDAFGVIDALANNAGVRVKI</sequence>
<evidence type="ECO:0000313" key="2">
    <source>
        <dbReference type="Proteomes" id="UP001642360"/>
    </source>
</evidence>
<protein>
    <submittedName>
        <fullName evidence="1">Uncharacterized protein</fullName>
    </submittedName>
</protein>
<dbReference type="Gene3D" id="3.40.50.720">
    <property type="entry name" value="NAD(P)-binding Rossmann-like Domain"/>
    <property type="match status" value="1"/>
</dbReference>
<organism evidence="1 2">
    <name type="scientific">Ilex paraguariensis</name>
    <name type="common">yerba mate</name>
    <dbReference type="NCBI Taxonomy" id="185542"/>
    <lineage>
        <taxon>Eukaryota</taxon>
        <taxon>Viridiplantae</taxon>
        <taxon>Streptophyta</taxon>
        <taxon>Embryophyta</taxon>
        <taxon>Tracheophyta</taxon>
        <taxon>Spermatophyta</taxon>
        <taxon>Magnoliopsida</taxon>
        <taxon>eudicotyledons</taxon>
        <taxon>Gunneridae</taxon>
        <taxon>Pentapetalae</taxon>
        <taxon>asterids</taxon>
        <taxon>campanulids</taxon>
        <taxon>Aquifoliales</taxon>
        <taxon>Aquifoliaceae</taxon>
        <taxon>Ilex</taxon>
    </lineage>
</organism>
<dbReference type="Pfam" id="PF00106">
    <property type="entry name" value="adh_short"/>
    <property type="match status" value="1"/>
</dbReference>
<name>A0ABC8V5L1_9AQUA</name>
<gene>
    <name evidence="1" type="ORF">ILEXP_LOCUS59210</name>
</gene>
<reference evidence="1 2" key="1">
    <citation type="submission" date="2024-02" db="EMBL/GenBank/DDBJ databases">
        <authorList>
            <person name="Vignale AGUSTIN F."/>
            <person name="Sosa J E."/>
            <person name="Modenutti C."/>
        </authorList>
    </citation>
    <scope>NUCLEOTIDE SEQUENCE [LARGE SCALE GENOMIC DNA]</scope>
</reference>
<comment type="caution">
    <text evidence="1">The sequence shown here is derived from an EMBL/GenBank/DDBJ whole genome shotgun (WGS) entry which is preliminary data.</text>
</comment>
<dbReference type="InterPro" id="IPR002347">
    <property type="entry name" value="SDR_fam"/>
</dbReference>
<dbReference type="SUPFAM" id="SSF51735">
    <property type="entry name" value="NAD(P)-binding Rossmann-fold domains"/>
    <property type="match status" value="1"/>
</dbReference>
<dbReference type="PANTHER" id="PTHR44375:SF2">
    <property type="entry name" value="BETA-KETOACYL-ACP REDUCTASE-LIKE PROTEIN-RELATED"/>
    <property type="match status" value="1"/>
</dbReference>
<keyword evidence="2" id="KW-1185">Reference proteome</keyword>
<proteinExistence type="predicted"/>
<dbReference type="Proteomes" id="UP001642360">
    <property type="component" value="Unassembled WGS sequence"/>
</dbReference>
<accession>A0ABC8V5L1</accession>
<dbReference type="EMBL" id="CAUOFW020010501">
    <property type="protein sequence ID" value="CAK9188529.1"/>
    <property type="molecule type" value="Genomic_DNA"/>
</dbReference>
<evidence type="ECO:0000313" key="1">
    <source>
        <dbReference type="EMBL" id="CAK9188529.1"/>
    </source>
</evidence>
<dbReference type="AlphaFoldDB" id="A0ABC8V5L1"/>
<dbReference type="PANTHER" id="PTHR44375">
    <property type="entry name" value="BETA-KETOACYL-ACP REDUCTASE-LIKE PROTEIN-RELATED"/>
    <property type="match status" value="1"/>
</dbReference>
<dbReference type="InterPro" id="IPR036291">
    <property type="entry name" value="NAD(P)-bd_dom_sf"/>
</dbReference>